<dbReference type="EMBL" id="AWVF01000031">
    <property type="protein sequence ID" value="ERJ97314.1"/>
    <property type="molecule type" value="Genomic_DNA"/>
</dbReference>
<accession>U2M6E5</accession>
<dbReference type="SUPFAM" id="SSF55979">
    <property type="entry name" value="DNA clamp"/>
    <property type="match status" value="1"/>
</dbReference>
<dbReference type="PATRIC" id="fig|411473.3.peg.298"/>
<organism evidence="1 2">
    <name type="scientific">Ruminococcus callidus ATCC 27760</name>
    <dbReference type="NCBI Taxonomy" id="411473"/>
    <lineage>
        <taxon>Bacteria</taxon>
        <taxon>Bacillati</taxon>
        <taxon>Bacillota</taxon>
        <taxon>Clostridia</taxon>
        <taxon>Eubacteriales</taxon>
        <taxon>Oscillospiraceae</taxon>
        <taxon>Ruminococcus</taxon>
    </lineage>
</organism>
<keyword evidence="2" id="KW-1185">Reference proteome</keyword>
<gene>
    <name evidence="1" type="ORF">RUMCAL_00386</name>
</gene>
<proteinExistence type="predicted"/>
<protein>
    <submittedName>
        <fullName evidence="1">Uncharacterized protein</fullName>
    </submittedName>
</protein>
<dbReference type="STRING" id="411473.RUMCAL_00386"/>
<dbReference type="RefSeq" id="WP_021681991.1">
    <property type="nucleotide sequence ID" value="NZ_KI260389.1"/>
</dbReference>
<dbReference type="AlphaFoldDB" id="U2M6E5"/>
<evidence type="ECO:0000313" key="1">
    <source>
        <dbReference type="EMBL" id="ERJ97314.1"/>
    </source>
</evidence>
<dbReference type="Proteomes" id="UP000016662">
    <property type="component" value="Unassembled WGS sequence"/>
</dbReference>
<evidence type="ECO:0000313" key="2">
    <source>
        <dbReference type="Proteomes" id="UP000016662"/>
    </source>
</evidence>
<dbReference type="InterPro" id="IPR046938">
    <property type="entry name" value="DNA_clamp_sf"/>
</dbReference>
<sequence>MKFSVSTKPLISGVNLAIVDANITRYYPKSSVVYISASNTTLTIHHDGEFVSTSINFKGSGDGADSSVYVDAALFKKLVGTLSGSDRVVFEFTGDCLILHSGSSKYMLQKAASTMDFIPNVISEITSAELDKAITIDVSDWKAIKSSQLYVKSDASSNVLYTLVYVSSDGDALVCDMDNSLLTHSSISGIEETCMIQDTVVNVLASITSGVLVKRDDKFVVASITDAYECLASFAPIYESDEVGSYNADMIIGLMQSNNDTSMLAKTADLKKAMSQASMLAPRGYTINCDFTGEYIDFKTPTMECKIPVVNGPVNSYTLKFNPDLFGKVVSHLPSDDVTIRPTYNGDEIVGITCECDYLTVVLGACE</sequence>
<reference evidence="1 2" key="1">
    <citation type="submission" date="2013-07" db="EMBL/GenBank/DDBJ databases">
        <authorList>
            <person name="Weinstock G."/>
            <person name="Sodergren E."/>
            <person name="Wylie T."/>
            <person name="Fulton L."/>
            <person name="Fulton R."/>
            <person name="Fronick C."/>
            <person name="O'Laughlin M."/>
            <person name="Godfrey J."/>
            <person name="Miner T."/>
            <person name="Herter B."/>
            <person name="Appelbaum E."/>
            <person name="Cordes M."/>
            <person name="Lek S."/>
            <person name="Wollam A."/>
            <person name="Pepin K.H."/>
            <person name="Palsikar V.B."/>
            <person name="Mitreva M."/>
            <person name="Wilson R.K."/>
        </authorList>
    </citation>
    <scope>NUCLEOTIDE SEQUENCE [LARGE SCALE GENOMIC DNA]</scope>
    <source>
        <strain evidence="1 2">ATCC 27760</strain>
    </source>
</reference>
<name>U2M6E5_9FIRM</name>
<comment type="caution">
    <text evidence="1">The sequence shown here is derived from an EMBL/GenBank/DDBJ whole genome shotgun (WGS) entry which is preliminary data.</text>
</comment>
<dbReference type="HOGENOM" id="CLU_754168_0_0_9"/>